<dbReference type="SUPFAM" id="SSF49464">
    <property type="entry name" value="Carboxypeptidase regulatory domain-like"/>
    <property type="match status" value="1"/>
</dbReference>
<evidence type="ECO:0000313" key="3">
    <source>
        <dbReference type="Proteomes" id="UP000253209"/>
    </source>
</evidence>
<evidence type="ECO:0000313" key="2">
    <source>
        <dbReference type="EMBL" id="RCH56772.1"/>
    </source>
</evidence>
<organism evidence="2 3">
    <name type="scientific">Mucilaginibacter hurinus</name>
    <dbReference type="NCBI Taxonomy" id="2201324"/>
    <lineage>
        <taxon>Bacteria</taxon>
        <taxon>Pseudomonadati</taxon>
        <taxon>Bacteroidota</taxon>
        <taxon>Sphingobacteriia</taxon>
        <taxon>Sphingobacteriales</taxon>
        <taxon>Sphingobacteriaceae</taxon>
        <taxon>Mucilaginibacter</taxon>
    </lineage>
</organism>
<sequence length="225" mass="25678">MKIQIALFVCLFSVSLAASAQELKGTVYDGGSNAKMANVFVRDLNNNQVTMTDNNGNFSVKAAPGHLVVFTSPAYLSDTIYVVDFVPKTIRLASEGVSLQEVNITGKRLSFDPRRDYRQVYEKAKIRPLSPTSWFSKDARDARRLKKFFKREVQEREIDEVFNKKYVSSIIPLRGQELEDYMTLYRPTYEFATSSDAQAMLLYVNDTYKKFKALPPEKQKAGRLQ</sequence>
<dbReference type="OrthoDB" id="1118857at2"/>
<name>A0A367GTN3_9SPHI</name>
<keyword evidence="3" id="KW-1185">Reference proteome</keyword>
<proteinExistence type="predicted"/>
<evidence type="ECO:0000256" key="1">
    <source>
        <dbReference type="SAM" id="SignalP"/>
    </source>
</evidence>
<reference evidence="2 3" key="1">
    <citation type="submission" date="2018-05" db="EMBL/GenBank/DDBJ databases">
        <title>Mucilaginibacter hurinus sp. nov., isolated from briquette warehouse soil.</title>
        <authorList>
            <person name="Choi L."/>
        </authorList>
    </citation>
    <scope>NUCLEOTIDE SEQUENCE [LARGE SCALE GENOMIC DNA]</scope>
    <source>
        <strain evidence="2 3">ZR32</strain>
    </source>
</reference>
<dbReference type="Proteomes" id="UP000253209">
    <property type="component" value="Unassembled WGS sequence"/>
</dbReference>
<dbReference type="InterPro" id="IPR008969">
    <property type="entry name" value="CarboxyPept-like_regulatory"/>
</dbReference>
<dbReference type="AlphaFoldDB" id="A0A367GTN3"/>
<dbReference type="RefSeq" id="WP_114003669.1">
    <property type="nucleotide sequence ID" value="NZ_QGDC01000001.1"/>
</dbReference>
<dbReference type="EMBL" id="QGDC01000001">
    <property type="protein sequence ID" value="RCH56772.1"/>
    <property type="molecule type" value="Genomic_DNA"/>
</dbReference>
<keyword evidence="1" id="KW-0732">Signal</keyword>
<evidence type="ECO:0008006" key="4">
    <source>
        <dbReference type="Google" id="ProtNLM"/>
    </source>
</evidence>
<comment type="caution">
    <text evidence="2">The sequence shown here is derived from an EMBL/GenBank/DDBJ whole genome shotgun (WGS) entry which is preliminary data.</text>
</comment>
<accession>A0A367GTN3</accession>
<feature type="chain" id="PRO_5016679711" description="Carboxypeptidase-like regulatory domain-containing protein" evidence="1">
    <location>
        <begin position="21"/>
        <end position="225"/>
    </location>
</feature>
<protein>
    <recommendedName>
        <fullName evidence="4">Carboxypeptidase-like regulatory domain-containing protein</fullName>
    </recommendedName>
</protein>
<gene>
    <name evidence="2" type="ORF">DJ568_02645</name>
</gene>
<feature type="signal peptide" evidence="1">
    <location>
        <begin position="1"/>
        <end position="20"/>
    </location>
</feature>